<dbReference type="RefSeq" id="WP_074916469.1">
    <property type="nucleotide sequence ID" value="NZ_CP081135.1"/>
</dbReference>
<accession>A0AAX2ZDX7</accession>
<feature type="transmembrane region" description="Helical" evidence="1">
    <location>
        <begin position="165"/>
        <end position="184"/>
    </location>
</feature>
<keyword evidence="1" id="KW-0812">Transmembrane</keyword>
<feature type="transmembrane region" description="Helical" evidence="1">
    <location>
        <begin position="215"/>
        <end position="235"/>
    </location>
</feature>
<feature type="transmembrane region" description="Helical" evidence="1">
    <location>
        <begin position="30"/>
        <end position="50"/>
    </location>
</feature>
<dbReference type="PANTHER" id="PTHR34289:SF8">
    <property type="entry name" value="DUF819 DOMAIN-CONTAINING PROTEIN"/>
    <property type="match status" value="1"/>
</dbReference>
<evidence type="ECO:0000313" key="3">
    <source>
        <dbReference type="Proteomes" id="UP001198983"/>
    </source>
</evidence>
<feature type="transmembrane region" description="Helical" evidence="1">
    <location>
        <begin position="247"/>
        <end position="267"/>
    </location>
</feature>
<reference evidence="2 3" key="1">
    <citation type="journal article" date="2023" name="Int. J. Syst. Evol. Microbiol.">
        <title>Terrisporobacter hibernicus sp. nov., isolated from bovine faeces in Northern Ireland.</title>
        <authorList>
            <person name="Mitchell M."/>
            <person name="Nguyen S.V."/>
            <person name="Connor M."/>
            <person name="Fairley D.J."/>
            <person name="Donoghue O."/>
            <person name="Marshall H."/>
            <person name="Koolman L."/>
            <person name="McMullan G."/>
            <person name="Schaffer K.E."/>
            <person name="McGrath J.W."/>
            <person name="Fanning S."/>
        </authorList>
    </citation>
    <scope>NUCLEOTIDE SEQUENCE [LARGE SCALE GENOMIC DNA]</scope>
    <source>
        <strain evidence="2 3">MCA3</strain>
    </source>
</reference>
<feature type="transmembrane region" description="Helical" evidence="1">
    <location>
        <begin position="6"/>
        <end position="23"/>
    </location>
</feature>
<keyword evidence="1" id="KW-1133">Transmembrane helix</keyword>
<sequence length="386" mass="42037">MITTGFSYLAFIIFFASILVYLEKKTQWKIFNYIPAIVMLYFTAMLLSTLGVWQKTDEITMVYQGVKDNLLPAMIFLMLLRCDIRKILKLGPKMLIGFFAASISIAIGFIITYAIFKGYYETDTWKSFAALAGSWMGGTGNMVAIQGALNVSDSKLGYTLLMDSINYSIWVMFLLWLVSFAPKFNKWTKADTKLIDEIGEKLKSDSNQMRKEIEFADLIGLLGLSLLVAALSQYLGTLCPQGEFLSGSTWTVIIATVCGIVCAMTPISKVPGASQISNIMLYTIVGLIASRANFTELTQAPIYIISGFCILGIHFLVLTIVAKFLKLDLFTCGVASLANIGGVASAPILAAAYSEALVPIGVLMALMGYIIGTGGGLMVGRVLSIL</sequence>
<evidence type="ECO:0000256" key="1">
    <source>
        <dbReference type="SAM" id="Phobius"/>
    </source>
</evidence>
<feature type="transmembrane region" description="Helical" evidence="1">
    <location>
        <begin position="95"/>
        <end position="116"/>
    </location>
</feature>
<dbReference type="Proteomes" id="UP001198983">
    <property type="component" value="Chromosome"/>
</dbReference>
<dbReference type="Pfam" id="PF05684">
    <property type="entry name" value="DUF819"/>
    <property type="match status" value="1"/>
</dbReference>
<feature type="transmembrane region" description="Helical" evidence="1">
    <location>
        <begin position="300"/>
        <end position="322"/>
    </location>
</feature>
<keyword evidence="1" id="KW-0472">Membrane</keyword>
<gene>
    <name evidence="2" type="ORF">JW646_17935</name>
</gene>
<dbReference type="KEGG" id="tem:JW646_17935"/>
<feature type="transmembrane region" description="Helical" evidence="1">
    <location>
        <begin position="279"/>
        <end position="294"/>
    </location>
</feature>
<feature type="transmembrane region" description="Helical" evidence="1">
    <location>
        <begin position="329"/>
        <end position="350"/>
    </location>
</feature>
<dbReference type="PANTHER" id="PTHR34289">
    <property type="entry name" value="PROTEIN, PUTATIVE (DUF819)-RELATED"/>
    <property type="match status" value="1"/>
</dbReference>
<proteinExistence type="predicted"/>
<keyword evidence="3" id="KW-1185">Reference proteome</keyword>
<name>A0AAX2ZDX7_9FIRM</name>
<evidence type="ECO:0000313" key="2">
    <source>
        <dbReference type="EMBL" id="UEL47478.1"/>
    </source>
</evidence>
<protein>
    <submittedName>
        <fullName evidence="2">DUF819 family protein</fullName>
    </submittedName>
</protein>
<dbReference type="AlphaFoldDB" id="A0AAX2ZDX7"/>
<feature type="transmembrane region" description="Helical" evidence="1">
    <location>
        <begin position="356"/>
        <end position="380"/>
    </location>
</feature>
<organism evidence="2 3">
    <name type="scientific">Terrisporobacter hibernicus</name>
    <dbReference type="NCBI Taxonomy" id="2813371"/>
    <lineage>
        <taxon>Bacteria</taxon>
        <taxon>Bacillati</taxon>
        <taxon>Bacillota</taxon>
        <taxon>Clostridia</taxon>
        <taxon>Peptostreptococcales</taxon>
        <taxon>Peptostreptococcaceae</taxon>
        <taxon>Terrisporobacter</taxon>
    </lineage>
</organism>
<dbReference type="InterPro" id="IPR008537">
    <property type="entry name" value="DUF819"/>
</dbReference>
<dbReference type="EMBL" id="CP081135">
    <property type="protein sequence ID" value="UEL47478.1"/>
    <property type="molecule type" value="Genomic_DNA"/>
</dbReference>